<gene>
    <name evidence="15" type="ORF">SAMN04490197_0433</name>
</gene>
<evidence type="ECO:0000256" key="12">
    <source>
        <dbReference type="SAM" id="SignalP"/>
    </source>
</evidence>
<dbReference type="InterPro" id="IPR036942">
    <property type="entry name" value="Beta-barrel_TonB_sf"/>
</dbReference>
<dbReference type="PANTHER" id="PTHR32552:SF83">
    <property type="entry name" value="BLR3904 PROTEIN"/>
    <property type="match status" value="1"/>
</dbReference>
<dbReference type="Pfam" id="PF07715">
    <property type="entry name" value="Plug"/>
    <property type="match status" value="1"/>
</dbReference>
<dbReference type="Pfam" id="PF00593">
    <property type="entry name" value="TonB_dep_Rec_b-barrel"/>
    <property type="match status" value="1"/>
</dbReference>
<sequence length="713" mass="78247">MVLRFRPVVTSRFALGLLLSGGIGNSLAAQIELPAVKVQGQDESGYRSETASVGGFDEAPLLDTPASISVINAALIKDQQARLLSEVLRNDASVGDSYAPIGYYENFVVRGFSLNAASSYKINGRTITGEQNVALENKQQVEVLKGLAGLQSGISEPGGVINYVTKRPEDVRSVTVSSDDRGSGYIATDVGGWFGSEQQFGLRANVAHEDLNSYVEHANGQRDFVSLAFDWNISPDAVLQLDAEYQNKQQRSVPGYQLLGGTEVPRDASPKKLLGHQTGGKQVGIDSLNLNGKFDYRFSDQWKGSVSAARSKVVIDDYSSFAWGGDTNGVGNYFTPEGGYDIYDYRSPDDTRRDDEIQAAMTGLFDTAGLGHELTFGTSAFRRVIDKRDAVNEYIGSGTINQDAPSFTPTDKPLNDSHRNLDSRQYGVFVTDRIRFNEQWQTLLGGREVRLDEKAFDKNGTESRHTQRYVFLPQAALIYKPVDNVSLYTRYSKGLSLGGTAPWFAGNSSETLAPTTSRQLEAGVKYDWRRISFAAAVFQTRQAYQYAKPEADGFTYVQQGQQKNTGLELSANGWATDRLQIATSVAAIRARVSGSGTPDYEDHQAINVPTLRASVYADYALPWVNGLAVLGGVQYSAKKYANRTGNVQVGDYAVVNMGSRYTTKVDGYETVFRLSVDNLFDKRYWRDAGEYMGDDYLFQGAPLTARLSASVNF</sequence>
<dbReference type="AlphaFoldDB" id="A0A1H2E0X6"/>
<evidence type="ECO:0000256" key="6">
    <source>
        <dbReference type="ARBA" id="ARBA00023077"/>
    </source>
</evidence>
<evidence type="ECO:0000256" key="11">
    <source>
        <dbReference type="RuleBase" id="RU003357"/>
    </source>
</evidence>
<accession>A0A1H2E0X6</accession>
<dbReference type="GO" id="GO:0009279">
    <property type="term" value="C:cell outer membrane"/>
    <property type="evidence" value="ECO:0007669"/>
    <property type="project" value="UniProtKB-SubCell"/>
</dbReference>
<keyword evidence="4 10" id="KW-1134">Transmembrane beta strand</keyword>
<feature type="chain" id="PRO_5032475647" evidence="12">
    <location>
        <begin position="29"/>
        <end position="713"/>
    </location>
</feature>
<dbReference type="OrthoDB" id="8732650at2"/>
<dbReference type="NCBIfam" id="TIGR01783">
    <property type="entry name" value="TonB-siderophor"/>
    <property type="match status" value="1"/>
</dbReference>
<evidence type="ECO:0000256" key="1">
    <source>
        <dbReference type="ARBA" id="ARBA00004571"/>
    </source>
</evidence>
<organism evidence="15 16">
    <name type="scientific">Pseudomonas orientalis</name>
    <dbReference type="NCBI Taxonomy" id="76758"/>
    <lineage>
        <taxon>Bacteria</taxon>
        <taxon>Pseudomonadati</taxon>
        <taxon>Pseudomonadota</taxon>
        <taxon>Gammaproteobacteria</taxon>
        <taxon>Pseudomonadales</taxon>
        <taxon>Pseudomonadaceae</taxon>
        <taxon>Pseudomonas</taxon>
    </lineage>
</organism>
<feature type="domain" description="TonB-dependent receptor plug" evidence="14">
    <location>
        <begin position="61"/>
        <end position="160"/>
    </location>
</feature>
<evidence type="ECO:0000256" key="2">
    <source>
        <dbReference type="ARBA" id="ARBA00009810"/>
    </source>
</evidence>
<evidence type="ECO:0000256" key="8">
    <source>
        <dbReference type="ARBA" id="ARBA00023170"/>
    </source>
</evidence>
<keyword evidence="7 10" id="KW-0472">Membrane</keyword>
<dbReference type="Gene3D" id="2.170.130.10">
    <property type="entry name" value="TonB-dependent receptor, plug domain"/>
    <property type="match status" value="1"/>
</dbReference>
<dbReference type="CDD" id="cd01347">
    <property type="entry name" value="ligand_gated_channel"/>
    <property type="match status" value="1"/>
</dbReference>
<dbReference type="PANTHER" id="PTHR32552">
    <property type="entry name" value="FERRICHROME IRON RECEPTOR-RELATED"/>
    <property type="match status" value="1"/>
</dbReference>
<evidence type="ECO:0000256" key="9">
    <source>
        <dbReference type="ARBA" id="ARBA00023237"/>
    </source>
</evidence>
<evidence type="ECO:0000256" key="5">
    <source>
        <dbReference type="ARBA" id="ARBA00022692"/>
    </source>
</evidence>
<evidence type="ECO:0000313" key="15">
    <source>
        <dbReference type="EMBL" id="SDT88744.1"/>
    </source>
</evidence>
<reference evidence="15 16" key="1">
    <citation type="submission" date="2016-10" db="EMBL/GenBank/DDBJ databases">
        <authorList>
            <person name="Varghese N."/>
            <person name="Submissions S."/>
        </authorList>
    </citation>
    <scope>NUCLEOTIDE SEQUENCE [LARGE SCALE GENOMIC DNA]</scope>
    <source>
        <strain evidence="15 16">BS2775</strain>
    </source>
</reference>
<keyword evidence="12" id="KW-0732">Signal</keyword>
<evidence type="ECO:0000259" key="13">
    <source>
        <dbReference type="Pfam" id="PF00593"/>
    </source>
</evidence>
<evidence type="ECO:0000256" key="7">
    <source>
        <dbReference type="ARBA" id="ARBA00023136"/>
    </source>
</evidence>
<evidence type="ECO:0000313" key="16">
    <source>
        <dbReference type="Proteomes" id="UP000183653"/>
    </source>
</evidence>
<dbReference type="EMBL" id="LT629782">
    <property type="protein sequence ID" value="SDT88744.1"/>
    <property type="molecule type" value="Genomic_DNA"/>
</dbReference>
<dbReference type="InterPro" id="IPR000531">
    <property type="entry name" value="Beta-barrel_TonB"/>
</dbReference>
<dbReference type="RefSeq" id="WP_057722074.1">
    <property type="nucleotide sequence ID" value="NZ_JYLM01000002.1"/>
</dbReference>
<keyword evidence="6 11" id="KW-0798">TonB box</keyword>
<evidence type="ECO:0000259" key="14">
    <source>
        <dbReference type="Pfam" id="PF07715"/>
    </source>
</evidence>
<feature type="signal peptide" evidence="12">
    <location>
        <begin position="1"/>
        <end position="28"/>
    </location>
</feature>
<evidence type="ECO:0000256" key="4">
    <source>
        <dbReference type="ARBA" id="ARBA00022452"/>
    </source>
</evidence>
<dbReference type="InterPro" id="IPR010105">
    <property type="entry name" value="TonB_sidphr_rcpt"/>
</dbReference>
<dbReference type="GO" id="GO:0038023">
    <property type="term" value="F:signaling receptor activity"/>
    <property type="evidence" value="ECO:0007669"/>
    <property type="project" value="InterPro"/>
</dbReference>
<keyword evidence="8" id="KW-0675">Receptor</keyword>
<evidence type="ECO:0000256" key="10">
    <source>
        <dbReference type="PROSITE-ProRule" id="PRU01360"/>
    </source>
</evidence>
<protein>
    <submittedName>
        <fullName evidence="15">Iron complex outermembrane recepter protein</fullName>
    </submittedName>
</protein>
<keyword evidence="9 10" id="KW-0998">Cell outer membrane</keyword>
<feature type="domain" description="TonB-dependent receptor-like beta-barrel" evidence="13">
    <location>
        <begin position="230"/>
        <end position="679"/>
    </location>
</feature>
<dbReference type="PROSITE" id="PS52016">
    <property type="entry name" value="TONB_DEPENDENT_REC_3"/>
    <property type="match status" value="1"/>
</dbReference>
<keyword evidence="3 10" id="KW-0813">Transport</keyword>
<evidence type="ECO:0000256" key="3">
    <source>
        <dbReference type="ARBA" id="ARBA00022448"/>
    </source>
</evidence>
<keyword evidence="16" id="KW-1185">Reference proteome</keyword>
<dbReference type="InterPro" id="IPR012910">
    <property type="entry name" value="Plug_dom"/>
</dbReference>
<comment type="subcellular location">
    <subcellularLocation>
        <location evidence="1 10">Cell outer membrane</location>
        <topology evidence="1 10">Multi-pass membrane protein</topology>
    </subcellularLocation>
</comment>
<dbReference type="Gene3D" id="2.40.170.20">
    <property type="entry name" value="TonB-dependent receptor, beta-barrel domain"/>
    <property type="match status" value="1"/>
</dbReference>
<dbReference type="InterPro" id="IPR039426">
    <property type="entry name" value="TonB-dep_rcpt-like"/>
</dbReference>
<dbReference type="Proteomes" id="UP000183653">
    <property type="component" value="Chromosome I"/>
</dbReference>
<dbReference type="InterPro" id="IPR037066">
    <property type="entry name" value="Plug_dom_sf"/>
</dbReference>
<dbReference type="SUPFAM" id="SSF56935">
    <property type="entry name" value="Porins"/>
    <property type="match status" value="1"/>
</dbReference>
<keyword evidence="5 10" id="KW-0812">Transmembrane</keyword>
<proteinExistence type="inferred from homology"/>
<dbReference type="GO" id="GO:0015891">
    <property type="term" value="P:siderophore transport"/>
    <property type="evidence" value="ECO:0007669"/>
    <property type="project" value="InterPro"/>
</dbReference>
<comment type="similarity">
    <text evidence="2 10 11">Belongs to the TonB-dependent receptor family.</text>
</comment>
<dbReference type="GO" id="GO:0015344">
    <property type="term" value="F:siderophore uptake transmembrane transporter activity"/>
    <property type="evidence" value="ECO:0007669"/>
    <property type="project" value="TreeGrafter"/>
</dbReference>
<name>A0A1H2E0X6_9PSED</name>